<dbReference type="InterPro" id="IPR010917">
    <property type="entry name" value="TonB_rcpt_CS"/>
</dbReference>
<evidence type="ECO:0000259" key="12">
    <source>
        <dbReference type="Pfam" id="PF00593"/>
    </source>
</evidence>
<dbReference type="GO" id="GO:0033214">
    <property type="term" value="P:siderophore-iron import into cell"/>
    <property type="evidence" value="ECO:0007669"/>
    <property type="project" value="TreeGrafter"/>
</dbReference>
<feature type="domain" description="TonB-dependent receptor plug" evidence="13">
    <location>
        <begin position="43"/>
        <end position="152"/>
    </location>
</feature>
<evidence type="ECO:0000256" key="1">
    <source>
        <dbReference type="ARBA" id="ARBA00004571"/>
    </source>
</evidence>
<evidence type="ECO:0000256" key="10">
    <source>
        <dbReference type="PROSITE-ProRule" id="PRU10144"/>
    </source>
</evidence>
<evidence type="ECO:0000256" key="4">
    <source>
        <dbReference type="ARBA" id="ARBA00022692"/>
    </source>
</evidence>
<keyword evidence="15" id="KW-1185">Reference proteome</keyword>
<keyword evidence="7 9" id="KW-0472">Membrane</keyword>
<evidence type="ECO:0000256" key="3">
    <source>
        <dbReference type="ARBA" id="ARBA00022452"/>
    </source>
</evidence>
<dbReference type="Gene3D" id="2.40.170.20">
    <property type="entry name" value="TonB-dependent receptor, beta-barrel domain"/>
    <property type="match status" value="1"/>
</dbReference>
<evidence type="ECO:0000313" key="14">
    <source>
        <dbReference type="EMBL" id="ARN76370.1"/>
    </source>
</evidence>
<dbReference type="InterPro" id="IPR036942">
    <property type="entry name" value="Beta-barrel_TonB_sf"/>
</dbReference>
<dbReference type="PANTHER" id="PTHR30442">
    <property type="entry name" value="IRON III DICITRATE TRANSPORT PROTEIN FECA"/>
    <property type="match status" value="1"/>
</dbReference>
<sequence length="722" mass="79584">MLALATASVAADSKSESSRVKAEKASQVSLEQVVIIGSKDEARTMSGSAFVIDEVELEKFEYTDIHRILRQVPGVYVQQEEGYGLRPNIGIRGAGGSRSEKITLMEDGVLIAPAPYSGPSAYYFPTTGRMTAVEVLKGPETLKQGPYTVGGAVNLISTPIPKQAEGLVQVEIGNDGEDRLHAWYGDSTEQLGWLLETHQHNADGFKSIDRSNTDTGLDKEDYLAKLRLNTPEGEGLYNQVDIKLQYSTEKSNQSYLGLTDADFDRDSNRRYGLSELDQMDNEHASATVSHLIAFNDELSLKTTAYYNDFERDWYKLSGGGKYIEAANTGDAIAQGILDGTEDVDGLKVKHNARQYESYGLQSELSWQVAFVGMDHDLDFGVRWHEDEVDRFQPTDIFNQVNGSLVYDSTDLPSSSNNRVEEGEALSLYIMDHISVNEQLDITAGIRYEDIDTEQKRYSDVDRSSSTVTAENSTSETLLALGATYQLNQQWGLLAGVHQGFAPASAGSEDVDPEESTNYEAGVRFTEENLFVEAIYFFSDYENSVQYCTVANPCDGQTSGSISQGEAEIEGLEFLVNYDFAGQAAYSIPVSFTYTYTDTEITSSSDDGDFLKGDSLTDIPENQWAASIGYVAASGWDTYLNASYTDETCIDNTCDRSGVDDRFLTTDDLLVFDLSASMPLNAQARVYAKVDNLLDDQEIVSRKPDGARANKPRTFYVGVKVSF</sequence>
<evidence type="ECO:0000256" key="7">
    <source>
        <dbReference type="ARBA" id="ARBA00023136"/>
    </source>
</evidence>
<dbReference type="OrthoDB" id="9760494at2"/>
<dbReference type="InterPro" id="IPR037066">
    <property type="entry name" value="Plug_dom_sf"/>
</dbReference>
<dbReference type="AlphaFoldDB" id="A0A1X9NEB2"/>
<dbReference type="Gene3D" id="2.170.130.10">
    <property type="entry name" value="TonB-dependent receptor, plug domain"/>
    <property type="match status" value="1"/>
</dbReference>
<accession>A0A1X9NEB2</accession>
<comment type="subcellular location">
    <subcellularLocation>
        <location evidence="1 9">Cell outer membrane</location>
        <topology evidence="1 9">Multi-pass membrane protein</topology>
    </subcellularLocation>
</comment>
<dbReference type="KEGG" id="osg:BST96_10765"/>
<evidence type="ECO:0000256" key="11">
    <source>
        <dbReference type="RuleBase" id="RU003357"/>
    </source>
</evidence>
<feature type="short sequence motif" description="TonB C-terminal box" evidence="10">
    <location>
        <begin position="705"/>
        <end position="722"/>
    </location>
</feature>
<keyword evidence="6 11" id="KW-0798">TonB box</keyword>
<evidence type="ECO:0008006" key="16">
    <source>
        <dbReference type="Google" id="ProtNLM"/>
    </source>
</evidence>
<proteinExistence type="inferred from homology"/>
<evidence type="ECO:0000256" key="8">
    <source>
        <dbReference type="ARBA" id="ARBA00023237"/>
    </source>
</evidence>
<keyword evidence="2 9" id="KW-0813">Transport</keyword>
<dbReference type="Proteomes" id="UP000193450">
    <property type="component" value="Chromosome"/>
</dbReference>
<dbReference type="EMBL" id="CP019343">
    <property type="protein sequence ID" value="ARN76370.1"/>
    <property type="molecule type" value="Genomic_DNA"/>
</dbReference>
<dbReference type="STRING" id="716816.BST96_10765"/>
<keyword evidence="3 9" id="KW-1134">Transmembrane beta strand</keyword>
<evidence type="ECO:0000256" key="6">
    <source>
        <dbReference type="ARBA" id="ARBA00023077"/>
    </source>
</evidence>
<organism evidence="14 15">
    <name type="scientific">Oceanicoccus sagamiensis</name>
    <dbReference type="NCBI Taxonomy" id="716816"/>
    <lineage>
        <taxon>Bacteria</taxon>
        <taxon>Pseudomonadati</taxon>
        <taxon>Pseudomonadota</taxon>
        <taxon>Gammaproteobacteria</taxon>
        <taxon>Cellvibrionales</taxon>
        <taxon>Spongiibacteraceae</taxon>
        <taxon>Oceanicoccus</taxon>
    </lineage>
</organism>
<gene>
    <name evidence="14" type="ORF">BST96_10765</name>
</gene>
<protein>
    <recommendedName>
        <fullName evidence="16">TonB-dependent receptor</fullName>
    </recommendedName>
</protein>
<evidence type="ECO:0000259" key="13">
    <source>
        <dbReference type="Pfam" id="PF07715"/>
    </source>
</evidence>
<dbReference type="PROSITE" id="PS52016">
    <property type="entry name" value="TONB_DEPENDENT_REC_3"/>
    <property type="match status" value="1"/>
</dbReference>
<evidence type="ECO:0000256" key="5">
    <source>
        <dbReference type="ARBA" id="ARBA00022729"/>
    </source>
</evidence>
<feature type="domain" description="TonB-dependent receptor-like beta-barrel" evidence="12">
    <location>
        <begin position="244"/>
        <end position="692"/>
    </location>
</feature>
<keyword evidence="8 9" id="KW-0998">Cell outer membrane</keyword>
<dbReference type="PROSITE" id="PS01156">
    <property type="entry name" value="TONB_DEPENDENT_REC_2"/>
    <property type="match status" value="1"/>
</dbReference>
<reference evidence="14 15" key="1">
    <citation type="submission" date="2016-11" db="EMBL/GenBank/DDBJ databases">
        <title>Trade-off between light-utilization and light-protection in marine flavobacteria.</title>
        <authorList>
            <person name="Kumagai Y."/>
        </authorList>
    </citation>
    <scope>NUCLEOTIDE SEQUENCE [LARGE SCALE GENOMIC DNA]</scope>
    <source>
        <strain evidence="14 15">NBRC 107125</strain>
    </source>
</reference>
<evidence type="ECO:0000256" key="2">
    <source>
        <dbReference type="ARBA" id="ARBA00022448"/>
    </source>
</evidence>
<dbReference type="PANTHER" id="PTHR30442:SF0">
    <property type="entry name" value="FE(3+) DICITRATE TRANSPORT PROTEIN FECA"/>
    <property type="match status" value="1"/>
</dbReference>
<dbReference type="InterPro" id="IPR039426">
    <property type="entry name" value="TonB-dep_rcpt-like"/>
</dbReference>
<keyword evidence="5" id="KW-0732">Signal</keyword>
<evidence type="ECO:0000313" key="15">
    <source>
        <dbReference type="Proteomes" id="UP000193450"/>
    </source>
</evidence>
<comment type="similarity">
    <text evidence="9 11">Belongs to the TonB-dependent receptor family.</text>
</comment>
<dbReference type="GO" id="GO:0009279">
    <property type="term" value="C:cell outer membrane"/>
    <property type="evidence" value="ECO:0007669"/>
    <property type="project" value="UniProtKB-SubCell"/>
</dbReference>
<dbReference type="Pfam" id="PF00593">
    <property type="entry name" value="TonB_dep_Rec_b-barrel"/>
    <property type="match status" value="1"/>
</dbReference>
<keyword evidence="4 9" id="KW-0812">Transmembrane</keyword>
<dbReference type="InterPro" id="IPR000531">
    <property type="entry name" value="Beta-barrel_TonB"/>
</dbReference>
<dbReference type="InterPro" id="IPR012910">
    <property type="entry name" value="Plug_dom"/>
</dbReference>
<dbReference type="SUPFAM" id="SSF56935">
    <property type="entry name" value="Porins"/>
    <property type="match status" value="1"/>
</dbReference>
<evidence type="ECO:0000256" key="9">
    <source>
        <dbReference type="PROSITE-ProRule" id="PRU01360"/>
    </source>
</evidence>
<name>A0A1X9NEB2_9GAMM</name>
<dbReference type="Pfam" id="PF07715">
    <property type="entry name" value="Plug"/>
    <property type="match status" value="1"/>
</dbReference>